<evidence type="ECO:0000313" key="2">
    <source>
        <dbReference type="Proteomes" id="UP000828872"/>
    </source>
</evidence>
<reference evidence="1 2" key="1">
    <citation type="journal article" date="2021" name="Microbiol. Resour. Announc.">
        <title>Genome Sequences of Bacteriophages cd2, cd3, and cd4, which Specifically Target Carnobacterium divergens.</title>
        <authorList>
            <person name="Zhang P."/>
            <person name="Britton A.P."/>
            <person name="Visser K.A."/>
            <person name="Welke C.A."/>
            <person name="Wassink H."/>
            <person name="Prins E."/>
            <person name="Yang X."/>
            <person name="Martin-Visscher L.A."/>
        </authorList>
    </citation>
    <scope>NUCLEOTIDE SEQUENCE [LARGE SCALE GENOMIC DNA]</scope>
    <source>
        <strain evidence="2">cd4</strain>
    </source>
</reference>
<accession>A0AAE7SQZ9</accession>
<gene>
    <name evidence="1" type="ORF">cd4_076</name>
</gene>
<sequence>MNLDEELEAKGFCINLGEALIKSGAKVTETGEIDFDSIFTDLEMYEMLKPFGYTLKDEYKYLEDELKAKQEREKSK</sequence>
<dbReference type="Proteomes" id="UP000828872">
    <property type="component" value="Segment"/>
</dbReference>
<name>A0AAE7SQZ9_9CAUD</name>
<keyword evidence="2" id="KW-1185">Reference proteome</keyword>
<proteinExistence type="predicted"/>
<evidence type="ECO:0000313" key="1">
    <source>
        <dbReference type="EMBL" id="QXP45434.1"/>
    </source>
</evidence>
<organism evidence="1 2">
    <name type="scientific">Carnobacterium phage cd4</name>
    <dbReference type="NCBI Taxonomy" id="2849246"/>
    <lineage>
        <taxon>Viruses</taxon>
        <taxon>Duplodnaviria</taxon>
        <taxon>Heunggongvirae</taxon>
        <taxon>Uroviricota</taxon>
        <taxon>Caudoviricetes</taxon>
        <taxon>Carnodivirus</taxon>
        <taxon>Carnodivirus cd4-like</taxon>
    </lineage>
</organism>
<protein>
    <submittedName>
        <fullName evidence="1">Uncharacterized protein</fullName>
    </submittedName>
</protein>
<dbReference type="EMBL" id="MZ399596">
    <property type="protein sequence ID" value="QXP45434.1"/>
    <property type="molecule type" value="Genomic_DNA"/>
</dbReference>